<evidence type="ECO:0000313" key="3">
    <source>
        <dbReference type="EMBL" id="MEA5427643.1"/>
    </source>
</evidence>
<dbReference type="InterPro" id="IPR024478">
    <property type="entry name" value="HlyB_4HB_MCP"/>
</dbReference>
<feature type="transmembrane region" description="Helical" evidence="1">
    <location>
        <begin position="6"/>
        <end position="26"/>
    </location>
</feature>
<keyword evidence="1" id="KW-1133">Transmembrane helix</keyword>
<gene>
    <name evidence="3" type="ORF">VB798_13725</name>
</gene>
<keyword evidence="1" id="KW-0472">Membrane</keyword>
<evidence type="ECO:0000313" key="4">
    <source>
        <dbReference type="Proteomes" id="UP001302222"/>
    </source>
</evidence>
<protein>
    <submittedName>
        <fullName evidence="3">MCP four helix bundle domain-containing protein</fullName>
    </submittedName>
</protein>
<accession>A0ABU5SK67</accession>
<dbReference type="Pfam" id="PF12729">
    <property type="entry name" value="4HB_MCP_1"/>
    <property type="match status" value="1"/>
</dbReference>
<dbReference type="EMBL" id="JAYGIM010000010">
    <property type="protein sequence ID" value="MEA5427643.1"/>
    <property type="molecule type" value="Genomic_DNA"/>
</dbReference>
<proteinExistence type="predicted"/>
<feature type="transmembrane region" description="Helical" evidence="1">
    <location>
        <begin position="191"/>
        <end position="212"/>
    </location>
</feature>
<dbReference type="Proteomes" id="UP001302222">
    <property type="component" value="Unassembled WGS sequence"/>
</dbReference>
<name>A0ABU5SK67_9BACT</name>
<keyword evidence="1" id="KW-0812">Transmembrane</keyword>
<organism evidence="3 4">
    <name type="scientific">Arcicella lustrica</name>
    <dbReference type="NCBI Taxonomy" id="2984196"/>
    <lineage>
        <taxon>Bacteria</taxon>
        <taxon>Pseudomonadati</taxon>
        <taxon>Bacteroidota</taxon>
        <taxon>Cytophagia</taxon>
        <taxon>Cytophagales</taxon>
        <taxon>Flectobacillaceae</taxon>
        <taxon>Arcicella</taxon>
    </lineage>
</organism>
<keyword evidence="4" id="KW-1185">Reference proteome</keyword>
<evidence type="ECO:0000256" key="1">
    <source>
        <dbReference type="SAM" id="Phobius"/>
    </source>
</evidence>
<sequence length="222" mass="25006">MKWTYSIAQKLKIASILGVIFILLFVKNVSDKNSFIALGDTFSDVYEDRLLAESYIYEFSDHLSRKKLLIDDSKDIEALKLHNNAIKEHHTSIQQLLVAFGKTQLTPTEEVLFRDLKKKIQQGILLEKQYITAMETGISTEQSKKLLDESFYATLSNLNHLSHIQITEGQRLNQASQKIVFGSASQSQFELSLLMVLGIVILVLIVSSKSAISKIAQNSSLN</sequence>
<comment type="caution">
    <text evidence="3">The sequence shown here is derived from an EMBL/GenBank/DDBJ whole genome shotgun (WGS) entry which is preliminary data.</text>
</comment>
<dbReference type="RefSeq" id="WP_323259234.1">
    <property type="nucleotide sequence ID" value="NZ_JAYGIM010000010.1"/>
</dbReference>
<evidence type="ECO:0000259" key="2">
    <source>
        <dbReference type="Pfam" id="PF12729"/>
    </source>
</evidence>
<feature type="domain" description="Chemotaxis methyl-accepting receptor HlyB-like 4HB MCP" evidence="2">
    <location>
        <begin position="6"/>
        <end position="178"/>
    </location>
</feature>
<reference evidence="3 4" key="1">
    <citation type="submission" date="2023-12" db="EMBL/GenBank/DDBJ databases">
        <title>Novel species of the genus Arcicella isolated from rivers.</title>
        <authorList>
            <person name="Lu H."/>
        </authorList>
    </citation>
    <scope>NUCLEOTIDE SEQUENCE [LARGE SCALE GENOMIC DNA]</scope>
    <source>
        <strain evidence="3 4">DC25W</strain>
    </source>
</reference>